<feature type="transmembrane region" description="Helical" evidence="1">
    <location>
        <begin position="132"/>
        <end position="152"/>
    </location>
</feature>
<sequence>MDPVPTRAERIAAVVAILAILLLLPAAALGSGIEVVVLLFVAFACGTIAKARVDLEALRTFGLRSVPDDDPAAERFRERRRRRDERLREAVPSEYDPRLDRLLAAGLAVVGVGALAAVATGVGDGGRTTVRLLVVALIGLNGALIAYAASYVNAGE</sequence>
<name>L9XZN5_9EURY</name>
<organism evidence="2 3">
    <name type="scientific">Natronococcus jeotgali DSM 18795</name>
    <dbReference type="NCBI Taxonomy" id="1227498"/>
    <lineage>
        <taxon>Archaea</taxon>
        <taxon>Methanobacteriati</taxon>
        <taxon>Methanobacteriota</taxon>
        <taxon>Stenosarchaea group</taxon>
        <taxon>Halobacteria</taxon>
        <taxon>Halobacteriales</taxon>
        <taxon>Natrialbaceae</taxon>
        <taxon>Natronococcus</taxon>
    </lineage>
</organism>
<accession>L9XZN5</accession>
<keyword evidence="1" id="KW-1133">Transmembrane helix</keyword>
<dbReference type="RefSeq" id="WP_008420201.1">
    <property type="nucleotide sequence ID" value="NZ_AOIA01000020.1"/>
</dbReference>
<protein>
    <submittedName>
        <fullName evidence="2">Uncharacterized protein</fullName>
    </submittedName>
</protein>
<gene>
    <name evidence="2" type="ORF">C492_02552</name>
</gene>
<evidence type="ECO:0000313" key="2">
    <source>
        <dbReference type="EMBL" id="ELY66048.1"/>
    </source>
</evidence>
<dbReference type="EMBL" id="AOIA01000020">
    <property type="protein sequence ID" value="ELY66048.1"/>
    <property type="molecule type" value="Genomic_DNA"/>
</dbReference>
<dbReference type="PATRIC" id="fig|1227498.3.peg.512"/>
<keyword evidence="3" id="KW-1185">Reference proteome</keyword>
<dbReference type="OrthoDB" id="206247at2157"/>
<keyword evidence="1" id="KW-0472">Membrane</keyword>
<evidence type="ECO:0000256" key="1">
    <source>
        <dbReference type="SAM" id="Phobius"/>
    </source>
</evidence>
<reference evidence="2 3" key="1">
    <citation type="journal article" date="2014" name="PLoS Genet.">
        <title>Phylogenetically driven sequencing of extremely halophilic archaea reveals strategies for static and dynamic osmo-response.</title>
        <authorList>
            <person name="Becker E.A."/>
            <person name="Seitzer P.M."/>
            <person name="Tritt A."/>
            <person name="Larsen D."/>
            <person name="Krusor M."/>
            <person name="Yao A.I."/>
            <person name="Wu D."/>
            <person name="Madern D."/>
            <person name="Eisen J.A."/>
            <person name="Darling A.E."/>
            <person name="Facciotti M.T."/>
        </authorList>
    </citation>
    <scope>NUCLEOTIDE SEQUENCE [LARGE SCALE GENOMIC DNA]</scope>
    <source>
        <strain evidence="2 3">DSM 18795</strain>
    </source>
</reference>
<feature type="transmembrane region" description="Helical" evidence="1">
    <location>
        <begin position="102"/>
        <end position="120"/>
    </location>
</feature>
<keyword evidence="1" id="KW-0812">Transmembrane</keyword>
<dbReference type="Proteomes" id="UP000011531">
    <property type="component" value="Unassembled WGS sequence"/>
</dbReference>
<evidence type="ECO:0000313" key="3">
    <source>
        <dbReference type="Proteomes" id="UP000011531"/>
    </source>
</evidence>
<proteinExistence type="predicted"/>
<comment type="caution">
    <text evidence="2">The sequence shown here is derived from an EMBL/GenBank/DDBJ whole genome shotgun (WGS) entry which is preliminary data.</text>
</comment>
<dbReference type="AlphaFoldDB" id="L9XZN5"/>